<protein>
    <submittedName>
        <fullName evidence="1">Uncharacterized protein</fullName>
    </submittedName>
</protein>
<dbReference type="AlphaFoldDB" id="A0A8J7QV07"/>
<proteinExistence type="predicted"/>
<organism evidence="1 2">
    <name type="scientific">Acanthopleuribacter pedis</name>
    <dbReference type="NCBI Taxonomy" id="442870"/>
    <lineage>
        <taxon>Bacteria</taxon>
        <taxon>Pseudomonadati</taxon>
        <taxon>Acidobacteriota</taxon>
        <taxon>Holophagae</taxon>
        <taxon>Acanthopleuribacterales</taxon>
        <taxon>Acanthopleuribacteraceae</taxon>
        <taxon>Acanthopleuribacter</taxon>
    </lineage>
</organism>
<sequence>MTDRILFPTSPWPQGHIVTKFAWSGRLEPDSGLWFDLHLESDDYFAVEPTHLKPEAHQTSNWDAPAVWGNYGACTLSSVEWGEQDGFRVGTPDQPFDINTLENREFWVDRLGAPADSYQDPFRIYLQGFDSVADMRIQFGPRHTIDRFGLTWEGRIALTYRGDDSFRYRFETQIQNCRFEGFYLAEKCTVEAAWRLFRTHVTHPEAYTYDGWTFSLKDTAT</sequence>
<accession>A0A8J7QV07</accession>
<gene>
    <name evidence="1" type="ORF">J3U88_33460</name>
</gene>
<evidence type="ECO:0000313" key="2">
    <source>
        <dbReference type="Proteomes" id="UP000664417"/>
    </source>
</evidence>
<name>A0A8J7QV07_9BACT</name>
<dbReference type="RefSeq" id="WP_207863576.1">
    <property type="nucleotide sequence ID" value="NZ_JAFREP010000065.1"/>
</dbReference>
<reference evidence="1" key="1">
    <citation type="submission" date="2021-03" db="EMBL/GenBank/DDBJ databases">
        <authorList>
            <person name="Wang G."/>
        </authorList>
    </citation>
    <scope>NUCLEOTIDE SEQUENCE</scope>
    <source>
        <strain evidence="1">KCTC 12899</strain>
    </source>
</reference>
<evidence type="ECO:0000313" key="1">
    <source>
        <dbReference type="EMBL" id="MBO1323423.1"/>
    </source>
</evidence>
<dbReference type="Proteomes" id="UP000664417">
    <property type="component" value="Unassembled WGS sequence"/>
</dbReference>
<dbReference type="EMBL" id="JAFREP010000065">
    <property type="protein sequence ID" value="MBO1323423.1"/>
    <property type="molecule type" value="Genomic_DNA"/>
</dbReference>
<keyword evidence="2" id="KW-1185">Reference proteome</keyword>
<comment type="caution">
    <text evidence="1">The sequence shown here is derived from an EMBL/GenBank/DDBJ whole genome shotgun (WGS) entry which is preliminary data.</text>
</comment>